<comment type="function">
    <text evidence="8">Involved in pre-mRNA splicing.</text>
</comment>
<sequence length="572" mass="66510">MAGSAANVTVSSILKNKSSFDDEPRKKSREDWRKAKELEEARKAGTAPAAVDEEGKDINPHIPQYISATPWYFGSQGPTLKHQRPQPEKQKQYSSIDDWYNRGVDTSRTAIKYRKGACENCGAMTHKRKDCMERPRKVGAKYTNFKIAPDEFTQPELSMDYDGKRDRWAGYDPSEHRAIVEEYQKIEEAKRQMRAEKLNAEEENDEQDSDKDEDKYVDEVDMPGTKVDSKQRITVRNLRIREDTAKYLRNLDPNSAYYDPKTRSMRDNPYAGTEREVDFKGENSARFSGDTQQHANAQLFAWEAHEKGVDVHLLAEPTKLELLKQEYDKKRDELKDKARDGVIERYGGEEHLQAPPKALLLAQTEHYVEYSRYGKIIKGQDRQVIRSKYEEDVYPNNHTLIWGSYWQDGKWAYKCCHSFIKNSYCTGESGKKAAEAVSNSIPDKIPSMEEMGLDKSNTMDDNHSLNSESSSEDDMKNRTELQSKAAKRKLKKQKRKENRKNKKRNNAEAEDKLKEALRKEEENAEQADRMLKVDERKRPYNSMYETKELTAEEIEAYQMKRKRDEDPMAYFL</sequence>
<feature type="compositionally biased region" description="Polar residues" evidence="9">
    <location>
        <begin position="1"/>
        <end position="17"/>
    </location>
</feature>
<dbReference type="PANTHER" id="PTHR12942:SF2">
    <property type="entry name" value="PRE-MRNA-SPLICING FACTOR SLU7"/>
    <property type="match status" value="1"/>
</dbReference>
<feature type="compositionally biased region" description="Acidic residues" evidence="9">
    <location>
        <begin position="201"/>
        <end position="211"/>
    </location>
</feature>
<accession>A0A151J3I6</accession>
<dbReference type="Proteomes" id="UP000078492">
    <property type="component" value="Unassembled WGS sequence"/>
</dbReference>
<evidence type="ECO:0000256" key="2">
    <source>
        <dbReference type="ARBA" id="ARBA00007203"/>
    </source>
</evidence>
<feature type="region of interest" description="Disordered" evidence="9">
    <location>
        <begin position="438"/>
        <end position="536"/>
    </location>
</feature>
<dbReference type="GO" id="GO:0000398">
    <property type="term" value="P:mRNA splicing, via spliceosome"/>
    <property type="evidence" value="ECO:0007669"/>
    <property type="project" value="UniProtKB-UniRule"/>
</dbReference>
<dbReference type="InterPro" id="IPR021715">
    <property type="entry name" value="Slu7_dom"/>
</dbReference>
<protein>
    <recommendedName>
        <fullName evidence="3 8">Pre-mRNA-splicing factor SLU7</fullName>
    </recommendedName>
</protein>
<evidence type="ECO:0000256" key="3">
    <source>
        <dbReference type="ARBA" id="ARBA00021377"/>
    </source>
</evidence>
<feature type="compositionally biased region" description="Basic and acidic residues" evidence="9">
    <location>
        <begin position="18"/>
        <end position="43"/>
    </location>
</feature>
<comment type="subunit">
    <text evidence="8">Associated with the spliceosome.</text>
</comment>
<name>A0A151J3I6_9HYME</name>
<evidence type="ECO:0000256" key="1">
    <source>
        <dbReference type="ARBA" id="ARBA00004123"/>
    </source>
</evidence>
<evidence type="ECO:0000256" key="8">
    <source>
        <dbReference type="RuleBase" id="RU367071"/>
    </source>
</evidence>
<feature type="region of interest" description="Disordered" evidence="9">
    <location>
        <begin position="73"/>
        <end position="94"/>
    </location>
</feature>
<proteinExistence type="inferred from homology"/>
<comment type="similarity">
    <text evidence="2 8">Belongs to the SLU7 family.</text>
</comment>
<evidence type="ECO:0000256" key="9">
    <source>
        <dbReference type="SAM" id="MobiDB-lite"/>
    </source>
</evidence>
<evidence type="ECO:0000256" key="4">
    <source>
        <dbReference type="ARBA" id="ARBA00022664"/>
    </source>
</evidence>
<evidence type="ECO:0000256" key="6">
    <source>
        <dbReference type="ARBA" id="ARBA00023187"/>
    </source>
</evidence>
<evidence type="ECO:0000259" key="10">
    <source>
        <dbReference type="Pfam" id="PF11708"/>
    </source>
</evidence>
<keyword evidence="12" id="KW-1185">Reference proteome</keyword>
<keyword evidence="4 8" id="KW-0507">mRNA processing</keyword>
<comment type="subcellular location">
    <subcellularLocation>
        <location evidence="1 8">Nucleus</location>
    </subcellularLocation>
</comment>
<feature type="region of interest" description="Disordered" evidence="9">
    <location>
        <begin position="197"/>
        <end position="228"/>
    </location>
</feature>
<feature type="compositionally biased region" description="Basic residues" evidence="9">
    <location>
        <begin position="485"/>
        <end position="504"/>
    </location>
</feature>
<reference evidence="11 12" key="1">
    <citation type="submission" date="2015-09" db="EMBL/GenBank/DDBJ databases">
        <title>Trachymyrmex cornetzi WGS genome.</title>
        <authorList>
            <person name="Nygaard S."/>
            <person name="Hu H."/>
            <person name="Boomsma J."/>
            <person name="Zhang G."/>
        </authorList>
    </citation>
    <scope>NUCLEOTIDE SEQUENCE [LARGE SCALE GENOMIC DNA]</scope>
    <source>
        <strain evidence="11">Tcor2-1</strain>
        <tissue evidence="11">Whole body</tissue>
    </source>
</reference>
<dbReference type="PANTHER" id="PTHR12942">
    <property type="entry name" value="STEP II SPLICING FACTOR SLU7"/>
    <property type="match status" value="1"/>
</dbReference>
<dbReference type="InterPro" id="IPR039974">
    <property type="entry name" value="Splicing_factor_SLU7"/>
</dbReference>
<evidence type="ECO:0000256" key="5">
    <source>
        <dbReference type="ARBA" id="ARBA00022728"/>
    </source>
</evidence>
<dbReference type="Pfam" id="PF11708">
    <property type="entry name" value="Slu7"/>
    <property type="match status" value="1"/>
</dbReference>
<feature type="domain" description="Pre-mRNA-splicing factor SLU7" evidence="10">
    <location>
        <begin position="159"/>
        <end position="404"/>
    </location>
</feature>
<dbReference type="AlphaFoldDB" id="A0A151J3I6"/>
<dbReference type="OrthoDB" id="249612at2759"/>
<dbReference type="STRING" id="471704.A0A151J3I6"/>
<dbReference type="KEGG" id="tcz:108763848"/>
<evidence type="ECO:0000313" key="12">
    <source>
        <dbReference type="Proteomes" id="UP000078492"/>
    </source>
</evidence>
<keyword evidence="6 8" id="KW-0508">mRNA splicing</keyword>
<organism evidence="11 12">
    <name type="scientific">Trachymyrmex cornetzi</name>
    <dbReference type="NCBI Taxonomy" id="471704"/>
    <lineage>
        <taxon>Eukaryota</taxon>
        <taxon>Metazoa</taxon>
        <taxon>Ecdysozoa</taxon>
        <taxon>Arthropoda</taxon>
        <taxon>Hexapoda</taxon>
        <taxon>Insecta</taxon>
        <taxon>Pterygota</taxon>
        <taxon>Neoptera</taxon>
        <taxon>Endopterygota</taxon>
        <taxon>Hymenoptera</taxon>
        <taxon>Apocrita</taxon>
        <taxon>Aculeata</taxon>
        <taxon>Formicoidea</taxon>
        <taxon>Formicidae</taxon>
        <taxon>Myrmicinae</taxon>
        <taxon>Trachymyrmex</taxon>
    </lineage>
</organism>
<keyword evidence="5 8" id="KW-0747">Spliceosome</keyword>
<evidence type="ECO:0000256" key="7">
    <source>
        <dbReference type="ARBA" id="ARBA00023242"/>
    </source>
</evidence>
<keyword evidence="7 8" id="KW-0539">Nucleus</keyword>
<dbReference type="GO" id="GO:0030628">
    <property type="term" value="F:pre-mRNA 3'-splice site binding"/>
    <property type="evidence" value="ECO:0007669"/>
    <property type="project" value="UniProtKB-UniRule"/>
</dbReference>
<evidence type="ECO:0000313" key="11">
    <source>
        <dbReference type="EMBL" id="KYN16825.1"/>
    </source>
</evidence>
<gene>
    <name evidence="11" type="ORF">ALC57_10889</name>
</gene>
<feature type="compositionally biased region" description="Basic and acidic residues" evidence="9">
    <location>
        <begin position="505"/>
        <end position="536"/>
    </location>
</feature>
<dbReference type="EMBL" id="KQ980298">
    <property type="protein sequence ID" value="KYN16825.1"/>
    <property type="molecule type" value="Genomic_DNA"/>
</dbReference>
<dbReference type="GO" id="GO:0005681">
    <property type="term" value="C:spliceosomal complex"/>
    <property type="evidence" value="ECO:0007669"/>
    <property type="project" value="UniProtKB-UniRule"/>
</dbReference>
<feature type="region of interest" description="Disordered" evidence="9">
    <location>
        <begin position="1"/>
        <end position="60"/>
    </location>
</feature>